<dbReference type="InParanoid" id="C4K092"/>
<keyword evidence="3" id="KW-1185">Reference proteome</keyword>
<reference evidence="3" key="1">
    <citation type="journal article" date="2009" name="Genome Res.">
        <title>Comparative genomic analyses of the human fungal pathogens Coccidioides and their relatives.</title>
        <authorList>
            <person name="Sharpton T.J."/>
            <person name="Stajich J.E."/>
            <person name="Rounsley S.D."/>
            <person name="Gardner M.J."/>
            <person name="Wortman J.R."/>
            <person name="Jordar V.S."/>
            <person name="Maiti R."/>
            <person name="Kodira C.D."/>
            <person name="Neafsey D.E."/>
            <person name="Zeng Q."/>
            <person name="Hung C.-Y."/>
            <person name="McMahan C."/>
            <person name="Muszewska A."/>
            <person name="Grynberg M."/>
            <person name="Mandel M.A."/>
            <person name="Kellner E.M."/>
            <person name="Barker B.M."/>
            <person name="Galgiani J.N."/>
            <person name="Orbach M.J."/>
            <person name="Kirkland T.N."/>
            <person name="Cole G.T."/>
            <person name="Henn M.R."/>
            <person name="Birren B.W."/>
            <person name="Taylor J.W."/>
        </authorList>
    </citation>
    <scope>NUCLEOTIDE SEQUENCE [LARGE SCALE GENOMIC DNA]</scope>
    <source>
        <strain evidence="3">UAMH 1704</strain>
    </source>
</reference>
<gene>
    <name evidence="2" type="ORF">UREG_07906</name>
</gene>
<dbReference type="HOGENOM" id="CLU_1571780_0_0_1"/>
<dbReference type="RefSeq" id="XP_002582219.1">
    <property type="nucleotide sequence ID" value="XM_002582173.1"/>
</dbReference>
<protein>
    <submittedName>
        <fullName evidence="2">Uncharacterized protein</fullName>
    </submittedName>
</protein>
<feature type="coiled-coil region" evidence="1">
    <location>
        <begin position="57"/>
        <end position="84"/>
    </location>
</feature>
<dbReference type="Proteomes" id="UP000002058">
    <property type="component" value="Unassembled WGS sequence"/>
</dbReference>
<dbReference type="OMA" id="ATEDNSH"/>
<dbReference type="VEuPathDB" id="FungiDB:UREG_07906"/>
<dbReference type="EMBL" id="CH476620">
    <property type="protein sequence ID" value="EEP83041.1"/>
    <property type="molecule type" value="Genomic_DNA"/>
</dbReference>
<proteinExistence type="predicted"/>
<dbReference type="KEGG" id="ure:UREG_07906"/>
<evidence type="ECO:0000256" key="1">
    <source>
        <dbReference type="SAM" id="Coils"/>
    </source>
</evidence>
<dbReference type="AlphaFoldDB" id="C4K092"/>
<sequence length="170" mass="19726">MGQKFEQSPSHRRIAALSLKRRASAPSSLKALPNISVTAKEHIEIIECLERLYDDDIKTLTNKINKLSGDLQSATEDNSHLKRALTAIKVSFDDRCRDFVRMKEEVQNQHRKNCNLHQEVLDSNAHREELQEVNRVVLRRVRDYKEILACLCQKNGLDINEIIRSRNRPQ</sequence>
<keyword evidence="1" id="KW-0175">Coiled coil</keyword>
<name>C4K092_UNCRE</name>
<evidence type="ECO:0000313" key="2">
    <source>
        <dbReference type="EMBL" id="EEP83041.1"/>
    </source>
</evidence>
<evidence type="ECO:0000313" key="3">
    <source>
        <dbReference type="Proteomes" id="UP000002058"/>
    </source>
</evidence>
<accession>C4K092</accession>
<organism evidence="2 3">
    <name type="scientific">Uncinocarpus reesii (strain UAMH 1704)</name>
    <dbReference type="NCBI Taxonomy" id="336963"/>
    <lineage>
        <taxon>Eukaryota</taxon>
        <taxon>Fungi</taxon>
        <taxon>Dikarya</taxon>
        <taxon>Ascomycota</taxon>
        <taxon>Pezizomycotina</taxon>
        <taxon>Eurotiomycetes</taxon>
        <taxon>Eurotiomycetidae</taxon>
        <taxon>Onygenales</taxon>
        <taxon>Onygenaceae</taxon>
        <taxon>Uncinocarpus</taxon>
    </lineage>
</organism>
<dbReference type="GeneID" id="8441250"/>